<dbReference type="OrthoDB" id="5486437at2"/>
<dbReference type="PANTHER" id="PTHR43471:SF3">
    <property type="entry name" value="ABC TRANSPORTER PERMEASE PROTEIN NATB"/>
    <property type="match status" value="1"/>
</dbReference>
<evidence type="ECO:0000259" key="6">
    <source>
        <dbReference type="Pfam" id="PF12698"/>
    </source>
</evidence>
<feature type="transmembrane region" description="Helical" evidence="5">
    <location>
        <begin position="276"/>
        <end position="299"/>
    </location>
</feature>
<evidence type="ECO:0000256" key="1">
    <source>
        <dbReference type="ARBA" id="ARBA00004141"/>
    </source>
</evidence>
<keyword evidence="3 5" id="KW-1133">Transmembrane helix</keyword>
<dbReference type="GO" id="GO:0016020">
    <property type="term" value="C:membrane"/>
    <property type="evidence" value="ECO:0007669"/>
    <property type="project" value="UniProtKB-SubCell"/>
</dbReference>
<protein>
    <recommendedName>
        <fullName evidence="6">ABC-2 type transporter transmembrane domain-containing protein</fullName>
    </recommendedName>
</protein>
<sequence length="392" mass="42724">MRTLRVVFNKEVMDNFRDRRTLLSALLMGPLFGPILFAFVINLSLNQSLSNETEALLLPVIGQEYAPNLLRYLESENINVVDGPADREAALQAVKDGEYDVVVLIPEEFGQQLADAVPALIEVISDQANTSAEREARRATRALAGYGRELAGLRLSLRGVNPMLMRPLNIDVVDVSTPSGRSAILLGMLSYFFIFALLTGGMNLAIDATAGERERGSLEPLLCLPVSRDELIIGKILAACLFMAMSLCLSLVSFYVTLRFVPLEQLGMTPNFGPLVVMTAFFLLVPFALLGAALMTLVASFTRSYKEAQTWLSAVLLAPTLPILIVSILQVRPSVELMLIPSLSQHLLLNSLIRNEPVNLLHVAVSASATLALGAATAWLCARLYRREGLLG</sequence>
<evidence type="ECO:0000256" key="4">
    <source>
        <dbReference type="ARBA" id="ARBA00023136"/>
    </source>
</evidence>
<dbReference type="KEGG" id="woc:BA177_00025"/>
<feature type="domain" description="ABC-2 type transporter transmembrane" evidence="6">
    <location>
        <begin position="31"/>
        <end position="379"/>
    </location>
</feature>
<dbReference type="RefSeq" id="WP_068611603.1">
    <property type="nucleotide sequence ID" value="NZ_CP016268.1"/>
</dbReference>
<feature type="transmembrane region" description="Helical" evidence="5">
    <location>
        <begin position="183"/>
        <end position="206"/>
    </location>
</feature>
<dbReference type="InterPro" id="IPR013525">
    <property type="entry name" value="ABC2_TM"/>
</dbReference>
<keyword evidence="8" id="KW-1185">Reference proteome</keyword>
<proteinExistence type="predicted"/>
<organism evidence="7 8">
    <name type="scientific">Woeseia oceani</name>
    <dbReference type="NCBI Taxonomy" id="1548547"/>
    <lineage>
        <taxon>Bacteria</taxon>
        <taxon>Pseudomonadati</taxon>
        <taxon>Pseudomonadota</taxon>
        <taxon>Gammaproteobacteria</taxon>
        <taxon>Woeseiales</taxon>
        <taxon>Woeseiaceae</taxon>
        <taxon>Woeseia</taxon>
    </lineage>
</organism>
<dbReference type="AlphaFoldDB" id="A0A193LBB2"/>
<evidence type="ECO:0000256" key="5">
    <source>
        <dbReference type="SAM" id="Phobius"/>
    </source>
</evidence>
<evidence type="ECO:0000313" key="7">
    <source>
        <dbReference type="EMBL" id="ANO49815.1"/>
    </source>
</evidence>
<evidence type="ECO:0000256" key="2">
    <source>
        <dbReference type="ARBA" id="ARBA00022692"/>
    </source>
</evidence>
<dbReference type="Gene3D" id="3.40.1710.10">
    <property type="entry name" value="abc type-2 transporter like domain"/>
    <property type="match status" value="1"/>
</dbReference>
<accession>A0A193LBB2</accession>
<dbReference type="STRING" id="1548547.BA177_00025"/>
<keyword evidence="2 5" id="KW-0812">Transmembrane</keyword>
<keyword evidence="4 5" id="KW-0472">Membrane</keyword>
<feature type="transmembrane region" description="Helical" evidence="5">
    <location>
        <begin position="360"/>
        <end position="382"/>
    </location>
</feature>
<dbReference type="GO" id="GO:0140359">
    <property type="term" value="F:ABC-type transporter activity"/>
    <property type="evidence" value="ECO:0007669"/>
    <property type="project" value="InterPro"/>
</dbReference>
<feature type="transmembrane region" description="Helical" evidence="5">
    <location>
        <begin position="236"/>
        <end position="256"/>
    </location>
</feature>
<reference evidence="7 8" key="1">
    <citation type="submission" date="2016-06" db="EMBL/GenBank/DDBJ databases">
        <title>Complete genome sequence of a deep-branching marine Gamma Proteobacterium Woeseia oceani type strain XK5.</title>
        <authorList>
            <person name="Mu D."/>
            <person name="Du Z."/>
        </authorList>
    </citation>
    <scope>NUCLEOTIDE SEQUENCE [LARGE SCALE GENOMIC DNA]</scope>
    <source>
        <strain evidence="7 8">XK5</strain>
    </source>
</reference>
<evidence type="ECO:0000256" key="3">
    <source>
        <dbReference type="ARBA" id="ARBA00022989"/>
    </source>
</evidence>
<comment type="subcellular location">
    <subcellularLocation>
        <location evidence="1">Membrane</location>
        <topology evidence="1">Multi-pass membrane protein</topology>
    </subcellularLocation>
</comment>
<name>A0A193LBB2_9GAMM</name>
<dbReference type="Proteomes" id="UP000092695">
    <property type="component" value="Chromosome"/>
</dbReference>
<dbReference type="EMBL" id="CP016268">
    <property type="protein sequence ID" value="ANO49815.1"/>
    <property type="molecule type" value="Genomic_DNA"/>
</dbReference>
<feature type="transmembrane region" description="Helical" evidence="5">
    <location>
        <begin position="311"/>
        <end position="331"/>
    </location>
</feature>
<evidence type="ECO:0000313" key="8">
    <source>
        <dbReference type="Proteomes" id="UP000092695"/>
    </source>
</evidence>
<gene>
    <name evidence="7" type="ORF">BA177_00025</name>
</gene>
<dbReference type="PANTHER" id="PTHR43471">
    <property type="entry name" value="ABC TRANSPORTER PERMEASE"/>
    <property type="match status" value="1"/>
</dbReference>
<feature type="transmembrane region" description="Helical" evidence="5">
    <location>
        <begin position="21"/>
        <end position="41"/>
    </location>
</feature>
<dbReference type="Pfam" id="PF12698">
    <property type="entry name" value="ABC2_membrane_3"/>
    <property type="match status" value="1"/>
</dbReference>